<evidence type="ECO:0000313" key="2">
    <source>
        <dbReference type="Proteomes" id="UP000608522"/>
    </source>
</evidence>
<dbReference type="RefSeq" id="WP_202198724.1">
    <property type="nucleotide sequence ID" value="NZ_BAAATO010000045.1"/>
</dbReference>
<gene>
    <name evidence="1" type="ORF">Sspor_21230</name>
</gene>
<reference evidence="2" key="1">
    <citation type="submission" date="2023-07" db="EMBL/GenBank/DDBJ databases">
        <title>Whole genome shotgun sequence of Streptomyces spororaveus NBRC 15456.</title>
        <authorList>
            <person name="Komaki H."/>
            <person name="Tamura T."/>
        </authorList>
    </citation>
    <scope>NUCLEOTIDE SEQUENCE [LARGE SCALE GENOMIC DNA]</scope>
    <source>
        <strain evidence="2">NBRC 15456</strain>
    </source>
</reference>
<accession>A0ABQ3T8W1</accession>
<organism evidence="1 2">
    <name type="scientific">Streptomyces spororaveus</name>
    <dbReference type="NCBI Taxonomy" id="284039"/>
    <lineage>
        <taxon>Bacteria</taxon>
        <taxon>Bacillati</taxon>
        <taxon>Actinomycetota</taxon>
        <taxon>Actinomycetes</taxon>
        <taxon>Kitasatosporales</taxon>
        <taxon>Streptomycetaceae</taxon>
        <taxon>Streptomyces</taxon>
    </lineage>
</organism>
<sequence length="165" mass="18115">MPAELIRYDQGRVSMHPAVGNIATALSPLAAAANIVSQIGACIVEINRFRLEARYLAGQREVSLAIVKDRQRAIVQLFDAEKRASMQTHVDRRGLMAGYHQMISNSCDMRVSEAERTLAMTIIPVLSGQIVQDRATAGDNLIRLCDSLALGQAEIEVAAWRALDR</sequence>
<keyword evidence="2" id="KW-1185">Reference proteome</keyword>
<evidence type="ECO:0000313" key="1">
    <source>
        <dbReference type="EMBL" id="GHI76562.1"/>
    </source>
</evidence>
<dbReference type="EMBL" id="BNED01000005">
    <property type="protein sequence ID" value="GHI76562.1"/>
    <property type="molecule type" value="Genomic_DNA"/>
</dbReference>
<protein>
    <submittedName>
        <fullName evidence="1">Uncharacterized protein</fullName>
    </submittedName>
</protein>
<dbReference type="Proteomes" id="UP000608522">
    <property type="component" value="Unassembled WGS sequence"/>
</dbReference>
<name>A0ABQ3T8W1_9ACTN</name>
<comment type="caution">
    <text evidence="1">The sequence shown here is derived from an EMBL/GenBank/DDBJ whole genome shotgun (WGS) entry which is preliminary data.</text>
</comment>
<proteinExistence type="predicted"/>